<evidence type="ECO:0000256" key="1">
    <source>
        <dbReference type="SAM" id="Coils"/>
    </source>
</evidence>
<feature type="coiled-coil region" evidence="1">
    <location>
        <begin position="295"/>
        <end position="322"/>
    </location>
</feature>
<name>A0A7W4W8B7_9GAMM</name>
<keyword evidence="3" id="KW-0732">Signal</keyword>
<feature type="signal peptide" evidence="3">
    <location>
        <begin position="1"/>
        <end position="34"/>
    </location>
</feature>
<dbReference type="EMBL" id="JACHWY010000003">
    <property type="protein sequence ID" value="MBB3048838.1"/>
    <property type="molecule type" value="Genomic_DNA"/>
</dbReference>
<dbReference type="RefSeq" id="WP_183411594.1">
    <property type="nucleotide sequence ID" value="NZ_JACHWY010000003.1"/>
</dbReference>
<keyword evidence="1" id="KW-0175">Coiled coil</keyword>
<dbReference type="Proteomes" id="UP000537130">
    <property type="component" value="Unassembled WGS sequence"/>
</dbReference>
<evidence type="ECO:0008006" key="6">
    <source>
        <dbReference type="Google" id="ProtNLM"/>
    </source>
</evidence>
<sequence>MIKTVVTELRGALRVSAAVASLLAAPLIAAPAIAQQKTVAAGETWLITSEQKVTLDQLTIGDGARIEFADNVENWALSVKRARIGRDVVIDGRGASGEPGAPGEGFTEPARVCDDGKNGLAGGQGGMGGSGVNLSLSLGIAEIGSLTVATDGGAGGAGGVGGAGQHGGDINKCRGGAGGDGGAGGTGGPGGAAGDLTLVYRPLGSLDTTDILRAMKLSSAGGEGGKGGSGGVGGGGVEGRYMKGSFGGNKKWLAGGEAGAVGDKGASGESGPSRNPIVQLDGAAQSLRAPAVGARVEPTSRLKQLEQRIEALEKRLRALEQKAQP</sequence>
<keyword evidence="5" id="KW-1185">Reference proteome</keyword>
<accession>A0A7W4W8B7</accession>
<proteinExistence type="predicted"/>
<protein>
    <recommendedName>
        <fullName evidence="6">Collagen triple helix repeat-containing protein</fullName>
    </recommendedName>
</protein>
<organism evidence="4 5">
    <name type="scientific">Litorivivens lipolytica</name>
    <dbReference type="NCBI Taxonomy" id="1524264"/>
    <lineage>
        <taxon>Bacteria</taxon>
        <taxon>Pseudomonadati</taxon>
        <taxon>Pseudomonadota</taxon>
        <taxon>Gammaproteobacteria</taxon>
        <taxon>Litorivivens</taxon>
    </lineage>
</organism>
<evidence type="ECO:0000313" key="5">
    <source>
        <dbReference type="Proteomes" id="UP000537130"/>
    </source>
</evidence>
<comment type="caution">
    <text evidence="4">The sequence shown here is derived from an EMBL/GenBank/DDBJ whole genome shotgun (WGS) entry which is preliminary data.</text>
</comment>
<evidence type="ECO:0000256" key="2">
    <source>
        <dbReference type="SAM" id="MobiDB-lite"/>
    </source>
</evidence>
<feature type="region of interest" description="Disordered" evidence="2">
    <location>
        <begin position="260"/>
        <end position="295"/>
    </location>
</feature>
<feature type="chain" id="PRO_5030627093" description="Collagen triple helix repeat-containing protein" evidence="3">
    <location>
        <begin position="35"/>
        <end position="325"/>
    </location>
</feature>
<gene>
    <name evidence="4" type="ORF">FHR99_003112</name>
</gene>
<reference evidence="4 5" key="1">
    <citation type="submission" date="2020-08" db="EMBL/GenBank/DDBJ databases">
        <title>Genomic Encyclopedia of Type Strains, Phase III (KMG-III): the genomes of soil and plant-associated and newly described type strains.</title>
        <authorList>
            <person name="Whitman W."/>
        </authorList>
    </citation>
    <scope>NUCLEOTIDE SEQUENCE [LARGE SCALE GENOMIC DNA]</scope>
    <source>
        <strain evidence="4 5">CECT 8654</strain>
    </source>
</reference>
<evidence type="ECO:0000313" key="4">
    <source>
        <dbReference type="EMBL" id="MBB3048838.1"/>
    </source>
</evidence>
<dbReference type="AlphaFoldDB" id="A0A7W4W8B7"/>
<evidence type="ECO:0000256" key="3">
    <source>
        <dbReference type="SAM" id="SignalP"/>
    </source>
</evidence>